<accession>A0AAD3CYJ6</accession>
<sequence length="302" mass="33960">MSYFQNLGYGASKTSSSRTGLLQSKAQCQGVLTERIDIQDSVSSSCHGEKEATLSHVVELNENSTSYLRYGASKTSSSRTGLLQTKAQCQGVLTERINIQDSVSSSCHGEKEATLPPVVRENESNTSCSTKTSTKLYRQYRRRPTKEENEVKVIGIVHSLNNHASQINEQRLIIENTKSMLANALIDDETRKLVFAELDSIVERNQKLKKDISLLNKTTLGGTSSKCSLKDTNLEVIESGILLRKYRTLKEVNDLSIETRKLLKHTWVYHRSGNPAAFDMRYPLPEDDRKKIKSETNTVERK</sequence>
<evidence type="ECO:0000313" key="2">
    <source>
        <dbReference type="Proteomes" id="UP001054902"/>
    </source>
</evidence>
<dbReference type="EMBL" id="BLLK01000047">
    <property type="protein sequence ID" value="GFH54324.1"/>
    <property type="molecule type" value="Genomic_DNA"/>
</dbReference>
<keyword evidence="2" id="KW-1185">Reference proteome</keyword>
<name>A0AAD3CYJ6_9STRA</name>
<comment type="caution">
    <text evidence="1">The sequence shown here is derived from an EMBL/GenBank/DDBJ whole genome shotgun (WGS) entry which is preliminary data.</text>
</comment>
<gene>
    <name evidence="1" type="ORF">CTEN210_10800</name>
</gene>
<evidence type="ECO:0000313" key="1">
    <source>
        <dbReference type="EMBL" id="GFH54324.1"/>
    </source>
</evidence>
<dbReference type="AlphaFoldDB" id="A0AAD3CYJ6"/>
<reference evidence="1 2" key="1">
    <citation type="journal article" date="2021" name="Sci. Rep.">
        <title>The genome of the diatom Chaetoceros tenuissimus carries an ancient integrated fragment of an extant virus.</title>
        <authorList>
            <person name="Hongo Y."/>
            <person name="Kimura K."/>
            <person name="Takaki Y."/>
            <person name="Yoshida Y."/>
            <person name="Baba S."/>
            <person name="Kobayashi G."/>
            <person name="Nagasaki K."/>
            <person name="Hano T."/>
            <person name="Tomaru Y."/>
        </authorList>
    </citation>
    <scope>NUCLEOTIDE SEQUENCE [LARGE SCALE GENOMIC DNA]</scope>
    <source>
        <strain evidence="1 2">NIES-3715</strain>
    </source>
</reference>
<protein>
    <submittedName>
        <fullName evidence="1">Uncharacterized protein</fullName>
    </submittedName>
</protein>
<organism evidence="1 2">
    <name type="scientific">Chaetoceros tenuissimus</name>
    <dbReference type="NCBI Taxonomy" id="426638"/>
    <lineage>
        <taxon>Eukaryota</taxon>
        <taxon>Sar</taxon>
        <taxon>Stramenopiles</taxon>
        <taxon>Ochrophyta</taxon>
        <taxon>Bacillariophyta</taxon>
        <taxon>Coscinodiscophyceae</taxon>
        <taxon>Chaetocerotophycidae</taxon>
        <taxon>Chaetocerotales</taxon>
        <taxon>Chaetocerotaceae</taxon>
        <taxon>Chaetoceros</taxon>
    </lineage>
</organism>
<proteinExistence type="predicted"/>
<dbReference type="Proteomes" id="UP001054902">
    <property type="component" value="Unassembled WGS sequence"/>
</dbReference>